<dbReference type="RefSeq" id="WP_144585813.1">
    <property type="nucleotide sequence ID" value="NZ_VJWX01000017.1"/>
</dbReference>
<organism evidence="1 2">
    <name type="scientific">Amycolatopsis rhizosphaerae</name>
    <dbReference type="NCBI Taxonomy" id="2053003"/>
    <lineage>
        <taxon>Bacteria</taxon>
        <taxon>Bacillati</taxon>
        <taxon>Actinomycetota</taxon>
        <taxon>Actinomycetes</taxon>
        <taxon>Pseudonocardiales</taxon>
        <taxon>Pseudonocardiaceae</taxon>
        <taxon>Amycolatopsis</taxon>
    </lineage>
</organism>
<dbReference type="Proteomes" id="UP000320011">
    <property type="component" value="Unassembled WGS sequence"/>
</dbReference>
<reference evidence="1 2" key="1">
    <citation type="submission" date="2019-07" db="EMBL/GenBank/DDBJ databases">
        <authorList>
            <person name="Duangmal K."/>
            <person name="Teo W.F.A."/>
        </authorList>
    </citation>
    <scope>NUCLEOTIDE SEQUENCE [LARGE SCALE GENOMIC DNA]</scope>
    <source>
        <strain evidence="1 2">TBRC 6029</strain>
    </source>
</reference>
<name>A0A558DJH8_9PSEU</name>
<evidence type="ECO:0000313" key="1">
    <source>
        <dbReference type="EMBL" id="TVT61167.1"/>
    </source>
</evidence>
<keyword evidence="2" id="KW-1185">Reference proteome</keyword>
<dbReference type="OrthoDB" id="4542210at2"/>
<comment type="caution">
    <text evidence="1">The sequence shown here is derived from an EMBL/GenBank/DDBJ whole genome shotgun (WGS) entry which is preliminary data.</text>
</comment>
<gene>
    <name evidence="1" type="ORF">FNH05_03595</name>
</gene>
<sequence length="102" mass="11318">MLTFKLNNRHLIRAREVASTGALRTERYLWMQDTLRTLIADAMPRATDGDAGYTAHALLAAIHIDLVEELLASGSTSDQIRHSQAAFARAVIADVPRRDSRC</sequence>
<accession>A0A558DJH8</accession>
<reference evidence="1 2" key="2">
    <citation type="submission" date="2019-08" db="EMBL/GenBank/DDBJ databases">
        <title>Amycolatopsis acidicola sp. nov., isolated from peat swamp forest soil.</title>
        <authorList>
            <person name="Srisuk N."/>
        </authorList>
    </citation>
    <scope>NUCLEOTIDE SEQUENCE [LARGE SCALE GENOMIC DNA]</scope>
    <source>
        <strain evidence="1 2">TBRC 6029</strain>
    </source>
</reference>
<dbReference type="EMBL" id="VJWX01000017">
    <property type="protein sequence ID" value="TVT61167.1"/>
    <property type="molecule type" value="Genomic_DNA"/>
</dbReference>
<dbReference type="AlphaFoldDB" id="A0A558DJH8"/>
<evidence type="ECO:0008006" key="3">
    <source>
        <dbReference type="Google" id="ProtNLM"/>
    </source>
</evidence>
<proteinExistence type="predicted"/>
<protein>
    <recommendedName>
        <fullName evidence="3">TetR family transcriptional regulator</fullName>
    </recommendedName>
</protein>
<evidence type="ECO:0000313" key="2">
    <source>
        <dbReference type="Proteomes" id="UP000320011"/>
    </source>
</evidence>